<comment type="caution">
    <text evidence="4">The sequence shown here is derived from an EMBL/GenBank/DDBJ whole genome shotgun (WGS) entry which is preliminary data.</text>
</comment>
<dbReference type="Proteomes" id="UP000264589">
    <property type="component" value="Unassembled WGS sequence"/>
</dbReference>
<comment type="similarity">
    <text evidence="1">Belongs to the 4-hydroxybenzoyl-CoA thioesterase family.</text>
</comment>
<dbReference type="InterPro" id="IPR029069">
    <property type="entry name" value="HotDog_dom_sf"/>
</dbReference>
<dbReference type="EMBL" id="QUQO01000001">
    <property type="protein sequence ID" value="RFB05656.1"/>
    <property type="molecule type" value="Genomic_DNA"/>
</dbReference>
<dbReference type="NCBIfam" id="TIGR02799">
    <property type="entry name" value="thio_ybgC"/>
    <property type="match status" value="1"/>
</dbReference>
<dbReference type="RefSeq" id="WP_116392289.1">
    <property type="nucleotide sequence ID" value="NZ_QUQO01000001.1"/>
</dbReference>
<protein>
    <submittedName>
        <fullName evidence="4">Tol-pal system-associated acyl-CoA thioesterase</fullName>
    </submittedName>
</protein>
<organism evidence="4 5">
    <name type="scientific">Parvularcula marina</name>
    <dbReference type="NCBI Taxonomy" id="2292771"/>
    <lineage>
        <taxon>Bacteria</taxon>
        <taxon>Pseudomonadati</taxon>
        <taxon>Pseudomonadota</taxon>
        <taxon>Alphaproteobacteria</taxon>
        <taxon>Parvularculales</taxon>
        <taxon>Parvularculaceae</taxon>
        <taxon>Parvularcula</taxon>
    </lineage>
</organism>
<sequence>MSLTTTLEIRVYYEDTDFSGLVYHANYLKYFERGRTEGLRQCGFTNSDLMAREEPLVFAVRKMDLDYHLAARMDDLLTITTIVTEVKGARMIFDQKAERDGVLIASAQVIVACLTPEGRPRRIPQDVISVFND</sequence>
<reference evidence="4 5" key="1">
    <citation type="submission" date="2018-08" db="EMBL/GenBank/DDBJ databases">
        <title>Parvularcula sp. SM1705, isolated from surface water of the South Sea China.</title>
        <authorList>
            <person name="Sun L."/>
        </authorList>
    </citation>
    <scope>NUCLEOTIDE SEQUENCE [LARGE SCALE GENOMIC DNA]</scope>
    <source>
        <strain evidence="4 5">SM1705</strain>
    </source>
</reference>
<dbReference type="SUPFAM" id="SSF54637">
    <property type="entry name" value="Thioesterase/thiol ester dehydrase-isomerase"/>
    <property type="match status" value="1"/>
</dbReference>
<dbReference type="InParanoid" id="A0A371RJR2"/>
<dbReference type="PIRSF" id="PIRSF003230">
    <property type="entry name" value="YbgC"/>
    <property type="match status" value="1"/>
</dbReference>
<dbReference type="InterPro" id="IPR050563">
    <property type="entry name" value="4-hydroxybenzoyl-CoA_TE"/>
</dbReference>
<dbReference type="PANTHER" id="PTHR31793">
    <property type="entry name" value="4-HYDROXYBENZOYL-COA THIOESTERASE FAMILY MEMBER"/>
    <property type="match status" value="1"/>
</dbReference>
<dbReference type="InterPro" id="IPR006683">
    <property type="entry name" value="Thioestr_dom"/>
</dbReference>
<dbReference type="AlphaFoldDB" id="A0A371RJR2"/>
<dbReference type="Pfam" id="PF03061">
    <property type="entry name" value="4HBT"/>
    <property type="match status" value="1"/>
</dbReference>
<keyword evidence="2" id="KW-0378">Hydrolase</keyword>
<accession>A0A371RJR2</accession>
<dbReference type="PANTHER" id="PTHR31793:SF37">
    <property type="entry name" value="ACYL-COA THIOESTER HYDROLASE YBGC"/>
    <property type="match status" value="1"/>
</dbReference>
<dbReference type="CDD" id="cd00586">
    <property type="entry name" value="4HBT"/>
    <property type="match status" value="1"/>
</dbReference>
<dbReference type="GO" id="GO:0047617">
    <property type="term" value="F:fatty acyl-CoA hydrolase activity"/>
    <property type="evidence" value="ECO:0007669"/>
    <property type="project" value="TreeGrafter"/>
</dbReference>
<evidence type="ECO:0000313" key="5">
    <source>
        <dbReference type="Proteomes" id="UP000264589"/>
    </source>
</evidence>
<proteinExistence type="inferred from homology"/>
<evidence type="ECO:0000259" key="3">
    <source>
        <dbReference type="Pfam" id="PF03061"/>
    </source>
</evidence>
<dbReference type="FunCoup" id="A0A371RJR2">
    <property type="interactions" value="189"/>
</dbReference>
<dbReference type="Gene3D" id="3.10.129.10">
    <property type="entry name" value="Hotdog Thioesterase"/>
    <property type="match status" value="1"/>
</dbReference>
<feature type="domain" description="Thioesterase" evidence="3">
    <location>
        <begin position="20"/>
        <end position="100"/>
    </location>
</feature>
<dbReference type="InterPro" id="IPR006684">
    <property type="entry name" value="YbgC/YbaW"/>
</dbReference>
<keyword evidence="5" id="KW-1185">Reference proteome</keyword>
<evidence type="ECO:0000256" key="1">
    <source>
        <dbReference type="ARBA" id="ARBA00005953"/>
    </source>
</evidence>
<dbReference type="InterPro" id="IPR014166">
    <property type="entry name" value="Tol-Pal_acyl-CoA_thioesterase"/>
</dbReference>
<dbReference type="NCBIfam" id="TIGR00051">
    <property type="entry name" value="YbgC/FadM family acyl-CoA thioesterase"/>
    <property type="match status" value="1"/>
</dbReference>
<gene>
    <name evidence="4" type="primary">ybgC</name>
    <name evidence="4" type="ORF">DX908_10500</name>
</gene>
<evidence type="ECO:0000313" key="4">
    <source>
        <dbReference type="EMBL" id="RFB05656.1"/>
    </source>
</evidence>
<dbReference type="FunFam" id="3.10.129.10:FF:000004">
    <property type="entry name" value="Tol-pal system-associated acyl-CoA thioesterase"/>
    <property type="match status" value="1"/>
</dbReference>
<evidence type="ECO:0000256" key="2">
    <source>
        <dbReference type="ARBA" id="ARBA00022801"/>
    </source>
</evidence>
<name>A0A371RJR2_9PROT</name>